<gene>
    <name evidence="2" type="ORF">HNP47_000860</name>
</gene>
<feature type="signal peptide" evidence="1">
    <location>
        <begin position="1"/>
        <end position="17"/>
    </location>
</feature>
<dbReference type="EMBL" id="JACHLJ010000001">
    <property type="protein sequence ID" value="MBB5770891.1"/>
    <property type="molecule type" value="Genomic_DNA"/>
</dbReference>
<comment type="caution">
    <text evidence="2">The sequence shown here is derived from an EMBL/GenBank/DDBJ whole genome shotgun (WGS) entry which is preliminary data.</text>
</comment>
<evidence type="ECO:0000313" key="2">
    <source>
        <dbReference type="EMBL" id="MBB5770891.1"/>
    </source>
</evidence>
<evidence type="ECO:0000256" key="1">
    <source>
        <dbReference type="SAM" id="SignalP"/>
    </source>
</evidence>
<dbReference type="RefSeq" id="WP_184278490.1">
    <property type="nucleotide sequence ID" value="NZ_JACHLJ010000001.1"/>
</dbReference>
<organism evidence="2 3">
    <name type="scientific">Brevundimonas vesicularis</name>
    <name type="common">Pseudomonas vesicularis</name>
    <dbReference type="NCBI Taxonomy" id="41276"/>
    <lineage>
        <taxon>Bacteria</taxon>
        <taxon>Pseudomonadati</taxon>
        <taxon>Pseudomonadota</taxon>
        <taxon>Alphaproteobacteria</taxon>
        <taxon>Caulobacterales</taxon>
        <taxon>Caulobacteraceae</taxon>
        <taxon>Brevundimonas</taxon>
    </lineage>
</organism>
<keyword evidence="1" id="KW-0732">Signal</keyword>
<dbReference type="AlphaFoldDB" id="A0A7W9L507"/>
<dbReference type="Proteomes" id="UP000556201">
    <property type="component" value="Unassembled WGS sequence"/>
</dbReference>
<name>A0A7W9L507_BREVE</name>
<evidence type="ECO:0000313" key="3">
    <source>
        <dbReference type="Proteomes" id="UP000556201"/>
    </source>
</evidence>
<feature type="chain" id="PRO_5031363287" evidence="1">
    <location>
        <begin position="18"/>
        <end position="120"/>
    </location>
</feature>
<accession>A0A7W9L507</accession>
<reference evidence="2 3" key="1">
    <citation type="submission" date="2020-08" db="EMBL/GenBank/DDBJ databases">
        <title>Functional genomics of gut bacteria from endangered species of beetles.</title>
        <authorList>
            <person name="Carlos-Shanley C."/>
        </authorList>
    </citation>
    <scope>NUCLEOTIDE SEQUENCE [LARGE SCALE GENOMIC DNA]</scope>
    <source>
        <strain evidence="2 3">S00192</strain>
    </source>
</reference>
<proteinExistence type="predicted"/>
<sequence>MISALFALLVAATPAQAAPPLQNAAQIKDALDTRLTDYPSARFRRVQVSEDGSMICGEVNSKSPAGGYEGWKPMIIVNAQSAPDVQIAQAPAPARDFQARCSSRSDWRSADYAAALVHTD</sequence>
<protein>
    <submittedName>
        <fullName evidence="2">Uncharacterized protein</fullName>
    </submittedName>
</protein>